<keyword evidence="3" id="KW-1185">Reference proteome</keyword>
<name>A0A1H9C6S7_9SPIR</name>
<protein>
    <recommendedName>
        <fullName evidence="4">Lipoprotein</fullName>
    </recommendedName>
</protein>
<feature type="signal peptide" evidence="1">
    <location>
        <begin position="1"/>
        <end position="20"/>
    </location>
</feature>
<feature type="chain" id="PRO_5010165766" description="Lipoprotein" evidence="1">
    <location>
        <begin position="21"/>
        <end position="603"/>
    </location>
</feature>
<evidence type="ECO:0000256" key="1">
    <source>
        <dbReference type="SAM" id="SignalP"/>
    </source>
</evidence>
<evidence type="ECO:0000313" key="2">
    <source>
        <dbReference type="EMBL" id="SEP96852.1"/>
    </source>
</evidence>
<dbReference type="PROSITE" id="PS51257">
    <property type="entry name" value="PROKAR_LIPOPROTEIN"/>
    <property type="match status" value="1"/>
</dbReference>
<accession>A0A1H9C6S7</accession>
<evidence type="ECO:0008006" key="4">
    <source>
        <dbReference type="Google" id="ProtNLM"/>
    </source>
</evidence>
<organism evidence="2 3">
    <name type="scientific">Treponema bryantii</name>
    <dbReference type="NCBI Taxonomy" id="163"/>
    <lineage>
        <taxon>Bacteria</taxon>
        <taxon>Pseudomonadati</taxon>
        <taxon>Spirochaetota</taxon>
        <taxon>Spirochaetia</taxon>
        <taxon>Spirochaetales</taxon>
        <taxon>Treponemataceae</taxon>
        <taxon>Treponema</taxon>
    </lineage>
</organism>
<keyword evidence="1" id="KW-0732">Signal</keyword>
<evidence type="ECO:0000313" key="3">
    <source>
        <dbReference type="Proteomes" id="UP000182360"/>
    </source>
</evidence>
<reference evidence="2 3" key="1">
    <citation type="submission" date="2016-10" db="EMBL/GenBank/DDBJ databases">
        <authorList>
            <person name="de Groot N.N."/>
        </authorList>
    </citation>
    <scope>NUCLEOTIDE SEQUENCE [LARGE SCALE GENOMIC DNA]</scope>
    <source>
        <strain evidence="2 3">B25</strain>
    </source>
</reference>
<dbReference type="AlphaFoldDB" id="A0A1H9C6S7"/>
<gene>
    <name evidence="2" type="ORF">SAMN04487977_10266</name>
</gene>
<dbReference type="RefSeq" id="WP_074641024.1">
    <property type="nucleotide sequence ID" value="NZ_FOFU01000002.1"/>
</dbReference>
<sequence>MKKLKIGLLGLLLTSLLVTSCSNFNDFSKEEADEVVPQEVVIGDELIYGESFSFQNVYEAILGELEDTARTCRSARSADGEEEPFEFEDSDLIEMVYFSVHPTSSDSLKLINEKMGYLNPVELDKDILQACDAEKLIFTKTDISDSENIEEYINFDTKYYYIVEKEMADNLSGILEGFNVIEEFEMLTDEALGKIADEYQDYVDLYGDEAARGIFSKIWNGIKTVAKTVANAITTAAKTVVNFLVKPYTISGKVYYTYNGIQKPAYGINIQNVVLGGKNQDTDVNGSFNLGSRTDSAGLCFLWINYENKACKLSNFLGLTASTLVKTAFPSYLQNVTITSSSDYANAKMAICSDMLSRYNDESKRHSKIPQAVVWTTEFGKGTSSAPSFHVRGSIILPDIILTGVTANENDKAMDKLNTLHHEYTHFLQCVYAENKNNFWDNVVLSEIGCTIATATVDLINKIFNSNLSTGYTASYNFENPYVCFAENYAEWYSLVGCYSKGVIGKSLYSGYGTGTFVTTDTTFDNQLIFARIVTLLNNNGYSNSADIIVSIVDQYNVTTFNEFYEALIKDYPNLKTKINEKFQNDEIYKVCGNKIGNVIIYQ</sequence>
<proteinExistence type="predicted"/>
<dbReference type="Proteomes" id="UP000182360">
    <property type="component" value="Unassembled WGS sequence"/>
</dbReference>
<dbReference type="EMBL" id="FOFU01000002">
    <property type="protein sequence ID" value="SEP96852.1"/>
    <property type="molecule type" value="Genomic_DNA"/>
</dbReference>